<comment type="caution">
    <text evidence="6">The sequence shown here is derived from an EMBL/GenBank/DDBJ whole genome shotgun (WGS) entry which is preliminary data.</text>
</comment>
<dbReference type="AlphaFoldDB" id="A0AA43QHM0"/>
<evidence type="ECO:0000256" key="1">
    <source>
        <dbReference type="ARBA" id="ARBA00006721"/>
    </source>
</evidence>
<evidence type="ECO:0000313" key="7">
    <source>
        <dbReference type="Proteomes" id="UP001161017"/>
    </source>
</evidence>
<evidence type="ECO:0000313" key="6">
    <source>
        <dbReference type="EMBL" id="MDI1486700.1"/>
    </source>
</evidence>
<name>A0AA43QHM0_9LECA</name>
<dbReference type="PANTHER" id="PTHR10730:SF53">
    <property type="entry name" value="GLYCOSYLTRANSFERASE 25 FAMILY MEMBER"/>
    <property type="match status" value="1"/>
</dbReference>
<keyword evidence="5" id="KW-0812">Transmembrane</keyword>
<sequence length="476" mass="52206">MLGRGIGDARRKIILLAIVACFLIFSFAAFKKHEQIGDMIDTKAHAWSDSYTPESSYPSEDPAVDSNPSQPLGTGIAKAKKPLKEKVEKVEEEVVEVEGQKEAAKEKIAAAETPTHSEEAKKETSQKPTDAGPHIGERSLSDSSLQGLRNETLGFEQIYVLNMAGRTDKLDAMRLASSVTGFNFKVMPGVSGADVPAKALSGVFEEGQGKNGVIGCWRGHMNFAHEVINKRLSSALVMEDDADWDVDFRAQLERVALGSQALLDTPKSPQPLSPYGDGWDLIWLGHCASQPKDGDSRRVLMKNDATTTPPKHRVNFGGVPDMEMYENTTRVMYFSKGSTCTYAYAISFHGAQKILKWLSMDIYNKPVDFGLHDMCSDAKRGFKCIGVFPQIVGDHKPPGGATKDSDIGTSEKGDEASKTRTKGFSYNIVKSTRLNIDLLIDGHREAATSQWPDDTPEVHAPVEMELRQDELPNTPD</sequence>
<evidence type="ECO:0000256" key="5">
    <source>
        <dbReference type="SAM" id="Phobius"/>
    </source>
</evidence>
<keyword evidence="5" id="KW-0472">Membrane</keyword>
<evidence type="ECO:0000256" key="3">
    <source>
        <dbReference type="ARBA" id="ARBA00022679"/>
    </source>
</evidence>
<evidence type="ECO:0000256" key="2">
    <source>
        <dbReference type="ARBA" id="ARBA00022676"/>
    </source>
</evidence>
<feature type="compositionally biased region" description="Basic and acidic residues" evidence="4">
    <location>
        <begin position="456"/>
        <end position="470"/>
    </location>
</feature>
<dbReference type="PANTHER" id="PTHR10730">
    <property type="entry name" value="PROCOLLAGEN-LYSINE,2-OXOGLUTARATE 5-DIOXYGENASE/GLYCOSYLTRANSFERASE 25 FAMILY MEMBER"/>
    <property type="match status" value="1"/>
</dbReference>
<keyword evidence="5" id="KW-1133">Transmembrane helix</keyword>
<reference evidence="6" key="1">
    <citation type="journal article" date="2023" name="Genome Biol. Evol.">
        <title>First Whole Genome Sequence and Flow Cytometry Genome Size Data for the Lichen-Forming Fungus Ramalina farinacea (Ascomycota).</title>
        <authorList>
            <person name="Llewellyn T."/>
            <person name="Mian S."/>
            <person name="Hill R."/>
            <person name="Leitch I.J."/>
            <person name="Gaya E."/>
        </authorList>
    </citation>
    <scope>NUCLEOTIDE SEQUENCE</scope>
    <source>
        <strain evidence="6">LIQ254RAFAR</strain>
    </source>
</reference>
<gene>
    <name evidence="6" type="ORF">OHK93_005960</name>
</gene>
<feature type="region of interest" description="Disordered" evidence="4">
    <location>
        <begin position="446"/>
        <end position="476"/>
    </location>
</feature>
<feature type="region of interest" description="Disordered" evidence="4">
    <location>
        <begin position="101"/>
        <end position="145"/>
    </location>
</feature>
<evidence type="ECO:0000256" key="4">
    <source>
        <dbReference type="SAM" id="MobiDB-lite"/>
    </source>
</evidence>
<dbReference type="Proteomes" id="UP001161017">
    <property type="component" value="Unassembled WGS sequence"/>
</dbReference>
<evidence type="ECO:0008006" key="8">
    <source>
        <dbReference type="Google" id="ProtNLM"/>
    </source>
</evidence>
<keyword evidence="3" id="KW-0808">Transferase</keyword>
<accession>A0AA43QHM0</accession>
<organism evidence="6 7">
    <name type="scientific">Ramalina farinacea</name>
    <dbReference type="NCBI Taxonomy" id="258253"/>
    <lineage>
        <taxon>Eukaryota</taxon>
        <taxon>Fungi</taxon>
        <taxon>Dikarya</taxon>
        <taxon>Ascomycota</taxon>
        <taxon>Pezizomycotina</taxon>
        <taxon>Lecanoromycetes</taxon>
        <taxon>OSLEUM clade</taxon>
        <taxon>Lecanoromycetidae</taxon>
        <taxon>Lecanorales</taxon>
        <taxon>Lecanorineae</taxon>
        <taxon>Ramalinaceae</taxon>
        <taxon>Ramalina</taxon>
    </lineage>
</organism>
<feature type="transmembrane region" description="Helical" evidence="5">
    <location>
        <begin position="12"/>
        <end position="30"/>
    </location>
</feature>
<keyword evidence="2" id="KW-0328">Glycosyltransferase</keyword>
<dbReference type="InterPro" id="IPR002654">
    <property type="entry name" value="Glyco_trans_25"/>
</dbReference>
<feature type="compositionally biased region" description="Basic and acidic residues" evidence="4">
    <location>
        <begin position="101"/>
        <end position="125"/>
    </location>
</feature>
<proteinExistence type="inferred from homology"/>
<dbReference type="GO" id="GO:0016740">
    <property type="term" value="F:transferase activity"/>
    <property type="evidence" value="ECO:0007669"/>
    <property type="project" value="UniProtKB-KW"/>
</dbReference>
<protein>
    <recommendedName>
        <fullName evidence="8">Glycosyltransferase family 25 protein</fullName>
    </recommendedName>
</protein>
<comment type="similarity">
    <text evidence="1">Belongs to the glycosyltransferase 25 family.</text>
</comment>
<dbReference type="EMBL" id="JAPUFD010000004">
    <property type="protein sequence ID" value="MDI1486700.1"/>
    <property type="molecule type" value="Genomic_DNA"/>
</dbReference>
<feature type="region of interest" description="Disordered" evidence="4">
    <location>
        <begin position="49"/>
        <end position="83"/>
    </location>
</feature>
<dbReference type="CDD" id="cd06532">
    <property type="entry name" value="Glyco_transf_25"/>
    <property type="match status" value="1"/>
</dbReference>
<feature type="compositionally biased region" description="Polar residues" evidence="4">
    <location>
        <begin position="49"/>
        <end position="58"/>
    </location>
</feature>
<feature type="region of interest" description="Disordered" evidence="4">
    <location>
        <begin position="395"/>
        <end position="418"/>
    </location>
</feature>
<dbReference type="InterPro" id="IPR050757">
    <property type="entry name" value="Collagen_mod_GT25"/>
</dbReference>
<keyword evidence="7" id="KW-1185">Reference proteome</keyword>